<dbReference type="EMBL" id="JEMT01026105">
    <property type="protein sequence ID" value="EXX59974.1"/>
    <property type="molecule type" value="Genomic_DNA"/>
</dbReference>
<dbReference type="AlphaFoldDB" id="A0A015JY06"/>
<dbReference type="HOGENOM" id="CLU_2741411_0_0_1"/>
<evidence type="ECO:0000313" key="2">
    <source>
        <dbReference type="Proteomes" id="UP000022910"/>
    </source>
</evidence>
<proteinExistence type="predicted"/>
<sequence length="80" mass="9829">MVLPWWRETSIRWKKKYVGDIATQMHSRDEYKDLRLKSKELGISRWQKLIQFFTSKKPHDQQLPNDKYGARRCHWSYSIC</sequence>
<comment type="caution">
    <text evidence="1">The sequence shown here is derived from an EMBL/GenBank/DDBJ whole genome shotgun (WGS) entry which is preliminary data.</text>
</comment>
<protein>
    <submittedName>
        <fullName evidence="1">Uncharacterized protein</fullName>
    </submittedName>
</protein>
<accession>A0A015JY06</accession>
<name>A0A015JY06_RHIIW</name>
<organism evidence="1 2">
    <name type="scientific">Rhizophagus irregularis (strain DAOM 197198w)</name>
    <name type="common">Glomus intraradices</name>
    <dbReference type="NCBI Taxonomy" id="1432141"/>
    <lineage>
        <taxon>Eukaryota</taxon>
        <taxon>Fungi</taxon>
        <taxon>Fungi incertae sedis</taxon>
        <taxon>Mucoromycota</taxon>
        <taxon>Glomeromycotina</taxon>
        <taxon>Glomeromycetes</taxon>
        <taxon>Glomerales</taxon>
        <taxon>Glomeraceae</taxon>
        <taxon>Rhizophagus</taxon>
    </lineage>
</organism>
<dbReference type="Proteomes" id="UP000022910">
    <property type="component" value="Unassembled WGS sequence"/>
</dbReference>
<evidence type="ECO:0000313" key="1">
    <source>
        <dbReference type="EMBL" id="EXX59974.1"/>
    </source>
</evidence>
<gene>
    <name evidence="1" type="ORF">RirG_184140</name>
</gene>
<dbReference type="OrthoDB" id="10308006at2759"/>
<keyword evidence="2" id="KW-1185">Reference proteome</keyword>
<reference evidence="1 2" key="1">
    <citation type="submission" date="2014-02" db="EMBL/GenBank/DDBJ databases">
        <title>Single nucleus genome sequencing reveals high similarity among nuclei of an endomycorrhizal fungus.</title>
        <authorList>
            <person name="Lin K."/>
            <person name="Geurts R."/>
            <person name="Zhang Z."/>
            <person name="Limpens E."/>
            <person name="Saunders D.G."/>
            <person name="Mu D."/>
            <person name="Pang E."/>
            <person name="Cao H."/>
            <person name="Cha H."/>
            <person name="Lin T."/>
            <person name="Zhou Q."/>
            <person name="Shang Y."/>
            <person name="Li Y."/>
            <person name="Ivanov S."/>
            <person name="Sharma T."/>
            <person name="Velzen R.V."/>
            <person name="Ruijter N.D."/>
            <person name="Aanen D.K."/>
            <person name="Win J."/>
            <person name="Kamoun S."/>
            <person name="Bisseling T."/>
            <person name="Huang S."/>
        </authorList>
    </citation>
    <scope>NUCLEOTIDE SEQUENCE [LARGE SCALE GENOMIC DNA]</scope>
    <source>
        <strain evidence="2">DAOM197198w</strain>
    </source>
</reference>